<dbReference type="RefSeq" id="WP_175221456.1">
    <property type="nucleotide sequence ID" value="NZ_CABWIL020000008.1"/>
</dbReference>
<dbReference type="InterPro" id="IPR036188">
    <property type="entry name" value="FAD/NAD-bd_sf"/>
</dbReference>
<evidence type="ECO:0000313" key="2">
    <source>
        <dbReference type="EMBL" id="CAB3963941.1"/>
    </source>
</evidence>
<dbReference type="NCBIfam" id="NF005566">
    <property type="entry name" value="PRK07236.1"/>
    <property type="match status" value="1"/>
</dbReference>
<dbReference type="Proteomes" id="UP000494301">
    <property type="component" value="Unassembled WGS sequence"/>
</dbReference>
<accession>A0A6J5IWG4</accession>
<feature type="domain" description="2,6-dihydroxypyridine 3-monooxygenase substrate binding" evidence="1">
    <location>
        <begin position="161"/>
        <end position="289"/>
    </location>
</feature>
<name>A0A6J5IWG4_9BURK</name>
<keyword evidence="2" id="KW-0560">Oxidoreductase</keyword>
<reference evidence="2 3" key="1">
    <citation type="submission" date="2020-04" db="EMBL/GenBank/DDBJ databases">
        <authorList>
            <person name="Depoorter E."/>
        </authorList>
    </citation>
    <scope>NUCLEOTIDE SEQUENCE [LARGE SCALE GENOMIC DNA]</scope>
    <source>
        <strain evidence="2 3">BCC0217</strain>
    </source>
</reference>
<dbReference type="EMBL" id="CABWIL020000008">
    <property type="protein sequence ID" value="CAB3963941.1"/>
    <property type="molecule type" value="Genomic_DNA"/>
</dbReference>
<dbReference type="Pfam" id="PF22607">
    <property type="entry name" value="FAD_binding-like"/>
    <property type="match status" value="1"/>
</dbReference>
<dbReference type="PANTHER" id="PTHR47469:SF2">
    <property type="entry name" value="OS06G0597600 PROTEIN"/>
    <property type="match status" value="1"/>
</dbReference>
<protein>
    <submittedName>
        <fullName evidence="2">Monooxygenase</fullName>
    </submittedName>
</protein>
<dbReference type="PRINTS" id="PR00420">
    <property type="entry name" value="RNGMNOXGNASE"/>
</dbReference>
<dbReference type="InterPro" id="IPR053212">
    <property type="entry name" value="DHP_3-monooxygenase"/>
</dbReference>
<dbReference type="SUPFAM" id="SSF54373">
    <property type="entry name" value="FAD-linked reductases, C-terminal domain"/>
    <property type="match status" value="1"/>
</dbReference>
<dbReference type="AlphaFoldDB" id="A0A6J5IWG4"/>
<dbReference type="GO" id="GO:0004497">
    <property type="term" value="F:monooxygenase activity"/>
    <property type="evidence" value="ECO:0007669"/>
    <property type="project" value="UniProtKB-KW"/>
</dbReference>
<dbReference type="PANTHER" id="PTHR47469">
    <property type="entry name" value="MONOOXYGENASE-LIKE"/>
    <property type="match status" value="1"/>
</dbReference>
<gene>
    <name evidence="2" type="ORF">BLA3211_02568</name>
</gene>
<dbReference type="Gene3D" id="3.50.50.60">
    <property type="entry name" value="FAD/NAD(P)-binding domain"/>
    <property type="match status" value="2"/>
</dbReference>
<proteinExistence type="predicted"/>
<dbReference type="SUPFAM" id="SSF51905">
    <property type="entry name" value="FAD/NAD(P)-binding domain"/>
    <property type="match status" value="1"/>
</dbReference>
<evidence type="ECO:0000313" key="3">
    <source>
        <dbReference type="Proteomes" id="UP000494301"/>
    </source>
</evidence>
<evidence type="ECO:0000259" key="1">
    <source>
        <dbReference type="Pfam" id="PF22607"/>
    </source>
</evidence>
<dbReference type="InterPro" id="IPR054707">
    <property type="entry name" value="DhpH_subs-bd"/>
</dbReference>
<organism evidence="2 3">
    <name type="scientific">Burkholderia aenigmatica</name>
    <dbReference type="NCBI Taxonomy" id="2015348"/>
    <lineage>
        <taxon>Bacteria</taxon>
        <taxon>Pseudomonadati</taxon>
        <taxon>Pseudomonadota</taxon>
        <taxon>Betaproteobacteria</taxon>
        <taxon>Burkholderiales</taxon>
        <taxon>Burkholderiaceae</taxon>
        <taxon>Burkholderia</taxon>
        <taxon>Burkholderia cepacia complex</taxon>
    </lineage>
</organism>
<keyword evidence="2" id="KW-0503">Monooxygenase</keyword>
<sequence>MKIAIAGGSITGLAAAVTLNCIGHEVLVHERRDRRVPDHGGGVAVLRRMTAFLDAHGSQRLSIATVPTRRRRWIDRAGGIVDDACQWLPFSSWDIVYRALCAMLPDGMIRYDSPVTVESRDPDGVDLQIGAARERVDLLVAAEGAGSRIRAALFPGYAPRYAGYFAWRGVVDEAAFNAETIEMLVENLTLYRQPGELFMAFQIPATDGMPGSRAQRFNWIWYRSEANLDALRGHVADLGGRLHDASAEPGLLSTCAHAALGALARERLPPVLSQLVDATAAPSVQAVFDVFSPAFANGRVALVGDAACTLRPHTASGMSKALADAVTLAQALPSSAYDVTRRTASWAAARRVASASLADAGVRFATDLGLGACA</sequence>